<keyword evidence="3 18" id="KW-0813">Transport</keyword>
<keyword evidence="9 18" id="KW-0249">Electron transport</keyword>
<keyword evidence="8 18" id="KW-0201">Cytochrome c-type biogenesis</keyword>
<reference evidence="20 21" key="1">
    <citation type="submission" date="2020-06" db="EMBL/GenBank/DDBJ databases">
        <title>Pseudomonas eucalypticola sp. nov., an endophyte of Eucalyptus dunnii leaves with biocontrol ability of eucalyptus leaf blight.</title>
        <authorList>
            <person name="Liu Y."/>
            <person name="Song Z."/>
            <person name="Zeng H."/>
            <person name="Lu M."/>
            <person name="Wang X."/>
            <person name="Lian X."/>
            <person name="Zhang Q."/>
        </authorList>
    </citation>
    <scope>NUCLEOTIDE SEQUENCE [LARGE SCALE GENOMIC DNA]</scope>
    <source>
        <strain evidence="20 21">NP-1</strain>
    </source>
</reference>
<evidence type="ECO:0000313" key="20">
    <source>
        <dbReference type="EMBL" id="QKZ07389.1"/>
    </source>
</evidence>
<keyword evidence="15 18" id="KW-0676">Redox-active center</keyword>
<evidence type="ECO:0000256" key="18">
    <source>
        <dbReference type="HAMAP-Rule" id="MF_00399"/>
    </source>
</evidence>
<feature type="transmembrane region" description="Helical" evidence="18">
    <location>
        <begin position="158"/>
        <end position="191"/>
    </location>
</feature>
<keyword evidence="13 18" id="KW-0472">Membrane</keyword>
<dbReference type="InterPro" id="IPR003834">
    <property type="entry name" value="Cyt_c_assmbl_TM_dom"/>
</dbReference>
<dbReference type="EC" id="1.8.1.8" evidence="18"/>
<comment type="caution">
    <text evidence="18">Lacks conserved residue(s) required for the propagation of feature annotation.</text>
</comment>
<proteinExistence type="inferred from homology"/>
<dbReference type="GO" id="GO:0045454">
    <property type="term" value="P:cell redox homeostasis"/>
    <property type="evidence" value="ECO:0007669"/>
    <property type="project" value="TreeGrafter"/>
</dbReference>
<feature type="transmembrane region" description="Helical" evidence="18">
    <location>
        <begin position="203"/>
        <end position="224"/>
    </location>
</feature>
<feature type="signal peptide" evidence="18">
    <location>
        <begin position="1"/>
        <end position="18"/>
    </location>
</feature>
<feature type="transmembrane region" description="Helical" evidence="18">
    <location>
        <begin position="236"/>
        <end position="258"/>
    </location>
</feature>
<feature type="transmembrane region" description="Helical" evidence="18">
    <location>
        <begin position="349"/>
        <end position="370"/>
    </location>
</feature>
<evidence type="ECO:0000256" key="15">
    <source>
        <dbReference type="ARBA" id="ARBA00023284"/>
    </source>
</evidence>
<gene>
    <name evidence="18 20" type="primary">dsbD</name>
    <name evidence="20" type="ORF">HWQ56_27830</name>
</gene>
<protein>
    <recommendedName>
        <fullName evidence="18">Thiol:disulfide interchange protein DsbD</fullName>
        <ecNumber evidence="18">1.8.1.8</ecNumber>
    </recommendedName>
    <alternativeName>
        <fullName evidence="18">Protein-disulfide reductase</fullName>
        <shortName evidence="18">Disulfide reductase</shortName>
    </alternativeName>
</protein>
<accession>A0A7D5H996</accession>
<evidence type="ECO:0000256" key="1">
    <source>
        <dbReference type="ARBA" id="ARBA00004429"/>
    </source>
</evidence>
<evidence type="ECO:0000256" key="9">
    <source>
        <dbReference type="ARBA" id="ARBA00022982"/>
    </source>
</evidence>
<dbReference type="InterPro" id="IPR013766">
    <property type="entry name" value="Thioredoxin_domain"/>
</dbReference>
<evidence type="ECO:0000313" key="21">
    <source>
        <dbReference type="Proteomes" id="UP000509568"/>
    </source>
</evidence>
<dbReference type="InterPro" id="IPR035671">
    <property type="entry name" value="DsbD_gamma"/>
</dbReference>
<dbReference type="InterPro" id="IPR036249">
    <property type="entry name" value="Thioredoxin-like_sf"/>
</dbReference>
<keyword evidence="4 18" id="KW-1003">Cell membrane</keyword>
<comment type="function">
    <text evidence="18">Required to facilitate the formation of correct disulfide bonds in some periplasmic proteins and for the assembly of the periplasmic c-type cytochromes. Acts by transferring electrons from cytoplasmic thioredoxin to the periplasm. This transfer involves a cascade of disulfide bond formation and reduction steps.</text>
</comment>
<evidence type="ECO:0000256" key="13">
    <source>
        <dbReference type="ARBA" id="ARBA00023136"/>
    </source>
</evidence>
<evidence type="ECO:0000256" key="6">
    <source>
        <dbReference type="ARBA" id="ARBA00022692"/>
    </source>
</evidence>
<dbReference type="Proteomes" id="UP000509568">
    <property type="component" value="Chromosome"/>
</dbReference>
<dbReference type="InterPro" id="IPR022910">
    <property type="entry name" value="Thiol_diS_interchange_DbsD"/>
</dbReference>
<comment type="catalytic activity">
    <reaction evidence="16 18">
        <text>[protein]-dithiol + NAD(+) = [protein]-disulfide + NADH + H(+)</text>
        <dbReference type="Rhea" id="RHEA:18749"/>
        <dbReference type="Rhea" id="RHEA-COMP:10593"/>
        <dbReference type="Rhea" id="RHEA-COMP:10594"/>
        <dbReference type="ChEBI" id="CHEBI:15378"/>
        <dbReference type="ChEBI" id="CHEBI:29950"/>
        <dbReference type="ChEBI" id="CHEBI:50058"/>
        <dbReference type="ChEBI" id="CHEBI:57540"/>
        <dbReference type="ChEBI" id="CHEBI:57945"/>
        <dbReference type="EC" id="1.8.1.8"/>
    </reaction>
</comment>
<sequence precursor="true">MRLLTLCFLMLYSALAAAVFGPPQAAFLPAEKAFVLTHQRLASGEHLLDWRIAPGYYLYKERMAFGGLPASQQPVLPDGVEHEDEFFGVQPIYRDQLQVLLPAEASGLVQLKWQGCADAGLCYPPQAFTLDLGGTANPAPGGEAEDQSIARDLQQRSLLWSMAAFFGLGLLLAFTPCSLPMLPILAGVVVGSGARTGRSLMLAGSYVLSMALVYAAMGVLAALLGANLQAWLQHPVLLASFAGLFVLLALPMFGVFELQLPAAVRDRLEQAGTRHKGGSLAGAGLMGLFSGLLIGPCMTAPLAGALLYIGQSGNALHGALVLFAMGVGIGLPLMLLVTVGNRFLPRPGAWMNLVKGVFGALFLGLALWIVEPLLDPVLWLALAGLLTLAMAIVCGCKLGTPLLRTGLGAPLGLWAVLMLVGAAAGGASPLQPLAVFAGTASAGIAPETAPAKVSSVADLERELQQAAAQGQWTLLHYTADWCVNCKVLEREILHHPVALQVLQGVRVLAVDVTQDNDQSRALLARHGVVGPPTMVWLGPDGQERREYRVTGLIKRDVFIQRWATAKERG</sequence>
<keyword evidence="14 18" id="KW-1015">Disulfide bond</keyword>
<dbReference type="Pfam" id="PF13899">
    <property type="entry name" value="Thioredoxin_7"/>
    <property type="match status" value="1"/>
</dbReference>
<feature type="domain" description="Thioredoxin" evidence="19">
    <location>
        <begin position="427"/>
        <end position="568"/>
    </location>
</feature>
<evidence type="ECO:0000256" key="2">
    <source>
        <dbReference type="ARBA" id="ARBA00007241"/>
    </source>
</evidence>
<keyword evidence="12 18" id="KW-0520">NAD</keyword>
<comment type="catalytic activity">
    <reaction evidence="17 18">
        <text>[protein]-dithiol + NADP(+) = [protein]-disulfide + NADPH + H(+)</text>
        <dbReference type="Rhea" id="RHEA:18753"/>
        <dbReference type="Rhea" id="RHEA-COMP:10593"/>
        <dbReference type="Rhea" id="RHEA-COMP:10594"/>
        <dbReference type="ChEBI" id="CHEBI:15378"/>
        <dbReference type="ChEBI" id="CHEBI:29950"/>
        <dbReference type="ChEBI" id="CHEBI:50058"/>
        <dbReference type="ChEBI" id="CHEBI:57783"/>
        <dbReference type="ChEBI" id="CHEBI:58349"/>
        <dbReference type="EC" id="1.8.1.8"/>
    </reaction>
</comment>
<feature type="transmembrane region" description="Helical" evidence="18">
    <location>
        <begin position="376"/>
        <end position="395"/>
    </location>
</feature>
<dbReference type="InterPro" id="IPR028250">
    <property type="entry name" value="DsbDN"/>
</dbReference>
<evidence type="ECO:0000256" key="12">
    <source>
        <dbReference type="ARBA" id="ARBA00023027"/>
    </source>
</evidence>
<keyword evidence="11 18" id="KW-0560">Oxidoreductase</keyword>
<evidence type="ECO:0000256" key="14">
    <source>
        <dbReference type="ARBA" id="ARBA00023157"/>
    </source>
</evidence>
<comment type="similarity">
    <text evidence="2 18">Belongs to the thioredoxin family. DsbD subfamily.</text>
</comment>
<keyword evidence="10 18" id="KW-1133">Transmembrane helix</keyword>
<evidence type="ECO:0000256" key="5">
    <source>
        <dbReference type="ARBA" id="ARBA00022519"/>
    </source>
</evidence>
<evidence type="ECO:0000256" key="11">
    <source>
        <dbReference type="ARBA" id="ARBA00023002"/>
    </source>
</evidence>
<feature type="transmembrane region" description="Helical" evidence="18">
    <location>
        <begin position="315"/>
        <end position="337"/>
    </location>
</feature>
<feature type="transmembrane region" description="Helical" evidence="18">
    <location>
        <begin position="407"/>
        <end position="427"/>
    </location>
</feature>
<evidence type="ECO:0000256" key="8">
    <source>
        <dbReference type="ARBA" id="ARBA00022748"/>
    </source>
</evidence>
<dbReference type="CDD" id="cd02953">
    <property type="entry name" value="DsbDgamma"/>
    <property type="match status" value="1"/>
</dbReference>
<dbReference type="PROSITE" id="PS51352">
    <property type="entry name" value="THIOREDOXIN_2"/>
    <property type="match status" value="1"/>
</dbReference>
<keyword evidence="21" id="KW-1185">Reference proteome</keyword>
<dbReference type="Gene3D" id="3.40.30.10">
    <property type="entry name" value="Glutaredoxin"/>
    <property type="match status" value="1"/>
</dbReference>
<dbReference type="SUPFAM" id="SSF52833">
    <property type="entry name" value="Thioredoxin-like"/>
    <property type="match status" value="1"/>
</dbReference>
<evidence type="ECO:0000256" key="4">
    <source>
        <dbReference type="ARBA" id="ARBA00022475"/>
    </source>
</evidence>
<evidence type="ECO:0000256" key="7">
    <source>
        <dbReference type="ARBA" id="ARBA00022729"/>
    </source>
</evidence>
<dbReference type="GO" id="GO:0047134">
    <property type="term" value="F:protein-disulfide reductase [NAD(P)H] activity"/>
    <property type="evidence" value="ECO:0007669"/>
    <property type="project" value="UniProtKB-UniRule"/>
</dbReference>
<feature type="chain" id="PRO_5029069291" description="Thiol:disulfide interchange protein DsbD" evidence="18">
    <location>
        <begin position="19"/>
        <end position="569"/>
    </location>
</feature>
<dbReference type="SUPFAM" id="SSF74863">
    <property type="entry name" value="Thiol:disulfide interchange protein DsbD, N-terminal domain (DsbD-alpha)"/>
    <property type="match status" value="1"/>
</dbReference>
<dbReference type="InterPro" id="IPR036929">
    <property type="entry name" value="DsbDN_sf"/>
</dbReference>
<dbReference type="GO" id="GO:0009055">
    <property type="term" value="F:electron transfer activity"/>
    <property type="evidence" value="ECO:0007669"/>
    <property type="project" value="UniProtKB-UniRule"/>
</dbReference>
<organism evidence="20 21">
    <name type="scientific">Pseudomonas eucalypticola</name>
    <dbReference type="NCBI Taxonomy" id="2599595"/>
    <lineage>
        <taxon>Bacteria</taxon>
        <taxon>Pseudomonadati</taxon>
        <taxon>Pseudomonadota</taxon>
        <taxon>Gammaproteobacteria</taxon>
        <taxon>Pseudomonadales</taxon>
        <taxon>Pseudomonadaceae</taxon>
        <taxon>Pseudomonas</taxon>
    </lineage>
</organism>
<feature type="disulfide bond" description="Redox-active" evidence="18">
    <location>
        <begin position="116"/>
        <end position="122"/>
    </location>
</feature>
<evidence type="ECO:0000259" key="19">
    <source>
        <dbReference type="PROSITE" id="PS51352"/>
    </source>
</evidence>
<dbReference type="Gene3D" id="2.60.40.1250">
    <property type="entry name" value="Thiol:disulfide interchange protein DsbD, N-terminal domain"/>
    <property type="match status" value="1"/>
</dbReference>
<dbReference type="AlphaFoldDB" id="A0A7D5H996"/>
<dbReference type="GO" id="GO:0017004">
    <property type="term" value="P:cytochrome complex assembly"/>
    <property type="evidence" value="ECO:0007669"/>
    <property type="project" value="UniProtKB-UniRule"/>
</dbReference>
<evidence type="ECO:0000256" key="17">
    <source>
        <dbReference type="ARBA" id="ARBA00047804"/>
    </source>
</evidence>
<dbReference type="GO" id="GO:0005886">
    <property type="term" value="C:plasma membrane"/>
    <property type="evidence" value="ECO:0007669"/>
    <property type="project" value="UniProtKB-SubCell"/>
</dbReference>
<dbReference type="Pfam" id="PF02683">
    <property type="entry name" value="DsbD_TM"/>
    <property type="match status" value="1"/>
</dbReference>
<dbReference type="Pfam" id="PF11412">
    <property type="entry name" value="DsbD_N"/>
    <property type="match status" value="1"/>
</dbReference>
<evidence type="ECO:0000256" key="10">
    <source>
        <dbReference type="ARBA" id="ARBA00022989"/>
    </source>
</evidence>
<comment type="subcellular location">
    <subcellularLocation>
        <location evidence="1 18">Cell inner membrane</location>
        <topology evidence="1 18">Multi-pass membrane protein</topology>
    </subcellularLocation>
</comment>
<keyword evidence="6 18" id="KW-0812">Transmembrane</keyword>
<name>A0A7D5H996_9PSED</name>
<dbReference type="RefSeq" id="WP_176572238.1">
    <property type="nucleotide sequence ID" value="NZ_CP056030.1"/>
</dbReference>
<dbReference type="HAMAP" id="MF_00399">
    <property type="entry name" value="DbsD"/>
    <property type="match status" value="1"/>
</dbReference>
<dbReference type="KEGG" id="pez:HWQ56_27830"/>
<feature type="disulfide bond" description="Redox-active" evidence="18">
    <location>
        <begin position="482"/>
        <end position="485"/>
    </location>
</feature>
<keyword evidence="5 18" id="KW-0997">Cell inner membrane</keyword>
<dbReference type="PANTHER" id="PTHR32234:SF0">
    <property type="entry name" value="THIOL:DISULFIDE INTERCHANGE PROTEIN DSBD"/>
    <property type="match status" value="1"/>
</dbReference>
<keyword evidence="7 18" id="KW-0732">Signal</keyword>
<dbReference type="NCBIfam" id="NF001419">
    <property type="entry name" value="PRK00293.1"/>
    <property type="match status" value="1"/>
</dbReference>
<dbReference type="EMBL" id="CP056030">
    <property type="protein sequence ID" value="QKZ07389.1"/>
    <property type="molecule type" value="Genomic_DNA"/>
</dbReference>
<feature type="transmembrane region" description="Helical" evidence="18">
    <location>
        <begin position="279"/>
        <end position="309"/>
    </location>
</feature>
<evidence type="ECO:0000256" key="3">
    <source>
        <dbReference type="ARBA" id="ARBA00022448"/>
    </source>
</evidence>
<evidence type="ECO:0000256" key="16">
    <source>
        <dbReference type="ARBA" id="ARBA00047388"/>
    </source>
</evidence>
<dbReference type="PANTHER" id="PTHR32234">
    <property type="entry name" value="THIOL:DISULFIDE INTERCHANGE PROTEIN DSBD"/>
    <property type="match status" value="1"/>
</dbReference>